<keyword evidence="4" id="KW-1185">Reference proteome</keyword>
<proteinExistence type="predicted"/>
<dbReference type="GO" id="GO:0006629">
    <property type="term" value="P:lipid metabolic process"/>
    <property type="evidence" value="ECO:0007669"/>
    <property type="project" value="InterPro"/>
</dbReference>
<comment type="caution">
    <text evidence="3">The sequence shown here is derived from an EMBL/GenBank/DDBJ whole genome shotgun (WGS) entry which is preliminary data.</text>
</comment>
<dbReference type="Pfam" id="PF01764">
    <property type="entry name" value="Lipase_3"/>
    <property type="match status" value="1"/>
</dbReference>
<dbReference type="AlphaFoldDB" id="A0AAD4PGD2"/>
<dbReference type="PANTHER" id="PTHR46086:SF28">
    <property type="entry name" value="FUNGAL LIPASE-LIKE DOMAIN-CONTAINING PROTEIN"/>
    <property type="match status" value="1"/>
</dbReference>
<evidence type="ECO:0000313" key="4">
    <source>
        <dbReference type="Proteomes" id="UP001190926"/>
    </source>
</evidence>
<dbReference type="PANTHER" id="PTHR46086">
    <property type="entry name" value="ALPHA/BETA-HYDROLASES SUPERFAMILY PROTEIN"/>
    <property type="match status" value="1"/>
</dbReference>
<dbReference type="Gene3D" id="3.40.50.1820">
    <property type="entry name" value="alpha/beta hydrolase"/>
    <property type="match status" value="1"/>
</dbReference>
<evidence type="ECO:0000313" key="3">
    <source>
        <dbReference type="EMBL" id="KAH6838075.1"/>
    </source>
</evidence>
<evidence type="ECO:0000256" key="1">
    <source>
        <dbReference type="ARBA" id="ARBA00022801"/>
    </source>
</evidence>
<dbReference type="SUPFAM" id="SSF53474">
    <property type="entry name" value="alpha/beta-Hydrolases"/>
    <property type="match status" value="1"/>
</dbReference>
<evidence type="ECO:0000259" key="2">
    <source>
        <dbReference type="Pfam" id="PF01764"/>
    </source>
</evidence>
<protein>
    <submittedName>
        <fullName evidence="3">Alpha/beta-Hydrolases superfamily protein</fullName>
    </submittedName>
</protein>
<dbReference type="InterPro" id="IPR044819">
    <property type="entry name" value="OBL-like"/>
</dbReference>
<dbReference type="InterPro" id="IPR002921">
    <property type="entry name" value="Fungal_lipase-type"/>
</dbReference>
<keyword evidence="1" id="KW-0378">Hydrolase</keyword>
<dbReference type="GO" id="GO:0004806">
    <property type="term" value="F:triacylglycerol lipase activity"/>
    <property type="evidence" value="ECO:0007669"/>
    <property type="project" value="InterPro"/>
</dbReference>
<reference evidence="3 4" key="1">
    <citation type="journal article" date="2021" name="Nat. Commun.">
        <title>Incipient diploidization of the medicinal plant Perilla within 10,000 years.</title>
        <authorList>
            <person name="Zhang Y."/>
            <person name="Shen Q."/>
            <person name="Leng L."/>
            <person name="Zhang D."/>
            <person name="Chen S."/>
            <person name="Shi Y."/>
            <person name="Ning Z."/>
            <person name="Chen S."/>
        </authorList>
    </citation>
    <scope>NUCLEOTIDE SEQUENCE [LARGE SCALE GENOMIC DNA]</scope>
    <source>
        <strain evidence="4">cv. PC099</strain>
    </source>
</reference>
<accession>A0AAD4PGD2</accession>
<name>A0AAD4PGD2_PERFH</name>
<dbReference type="InterPro" id="IPR029058">
    <property type="entry name" value="AB_hydrolase_fold"/>
</dbReference>
<sequence length="469" mass="53986">MLLNPREASFVELMKILFSSDDVAKYKFVERSRSEEGVDDESLCHRIVIFVSVVVQKVLLSMAEPLAAFGSTLENWLNLVSQNGGFFALLINYLKGEVVYPEIESSSFLSFVGNIDKRMELEWEIRQEDARYYPALSIMAAKASYENHNYIHSAVNHHWKMNFVKFQAYWNDYQGKGTTEAFVMEDKNNTIIVAFRGTEPFDADAWCLDFDISWYDIPPLGKIHSGFLKALGLQQSQGWPAEQDAGKPETAYYGIRRLLKERLQRNDRAKFIVTGHSLGGALAVLFPAVLALHQESWLLERLEAVYTFGQPRVGDERFSNYMRKTFDQNNVNYFRFVYSFDMVPRLPWDNSTLMFKHFGTCIYYNSFYQGKVVDEEPDKNYLSIIWTIPKIVNAWWELIRSFILPCVKGDVYEEGTLLRIMRMIGILLSAGISAHITPDYVNSTRLGSPHLFHPLPSSNANAQKTIKMH</sequence>
<feature type="domain" description="Fungal lipase-type" evidence="2">
    <location>
        <begin position="192"/>
        <end position="348"/>
    </location>
</feature>
<dbReference type="EMBL" id="SDAM02000001">
    <property type="protein sequence ID" value="KAH6838075.1"/>
    <property type="molecule type" value="Genomic_DNA"/>
</dbReference>
<gene>
    <name evidence="3" type="ORF">C2S53_000017</name>
</gene>
<dbReference type="Proteomes" id="UP001190926">
    <property type="component" value="Unassembled WGS sequence"/>
</dbReference>
<organism evidence="3 4">
    <name type="scientific">Perilla frutescens var. hirtella</name>
    <name type="common">Perilla citriodora</name>
    <name type="synonym">Perilla setoyensis</name>
    <dbReference type="NCBI Taxonomy" id="608512"/>
    <lineage>
        <taxon>Eukaryota</taxon>
        <taxon>Viridiplantae</taxon>
        <taxon>Streptophyta</taxon>
        <taxon>Embryophyta</taxon>
        <taxon>Tracheophyta</taxon>
        <taxon>Spermatophyta</taxon>
        <taxon>Magnoliopsida</taxon>
        <taxon>eudicotyledons</taxon>
        <taxon>Gunneridae</taxon>
        <taxon>Pentapetalae</taxon>
        <taxon>asterids</taxon>
        <taxon>lamiids</taxon>
        <taxon>Lamiales</taxon>
        <taxon>Lamiaceae</taxon>
        <taxon>Nepetoideae</taxon>
        <taxon>Elsholtzieae</taxon>
        <taxon>Perilla</taxon>
    </lineage>
</organism>
<dbReference type="CDD" id="cd00519">
    <property type="entry name" value="Lipase_3"/>
    <property type="match status" value="1"/>
</dbReference>